<protein>
    <submittedName>
        <fullName evidence="2">Uncharacterized protein</fullName>
    </submittedName>
</protein>
<evidence type="ECO:0000313" key="2">
    <source>
        <dbReference type="WBParaSite" id="scaffold4829_cov211.g8730"/>
    </source>
</evidence>
<evidence type="ECO:0000313" key="1">
    <source>
        <dbReference type="Proteomes" id="UP000887561"/>
    </source>
</evidence>
<keyword evidence="1" id="KW-1185">Reference proteome</keyword>
<name>A0A915MPW4_MELJA</name>
<dbReference type="AlphaFoldDB" id="A0A915MPW4"/>
<accession>A0A915MPW4</accession>
<dbReference type="Proteomes" id="UP000887561">
    <property type="component" value="Unplaced"/>
</dbReference>
<reference evidence="2" key="1">
    <citation type="submission" date="2022-11" db="UniProtKB">
        <authorList>
            <consortium name="WormBaseParasite"/>
        </authorList>
    </citation>
    <scope>IDENTIFICATION</scope>
</reference>
<organism evidence="1 2">
    <name type="scientific">Meloidogyne javanica</name>
    <name type="common">Root-knot nematode worm</name>
    <dbReference type="NCBI Taxonomy" id="6303"/>
    <lineage>
        <taxon>Eukaryota</taxon>
        <taxon>Metazoa</taxon>
        <taxon>Ecdysozoa</taxon>
        <taxon>Nematoda</taxon>
        <taxon>Chromadorea</taxon>
        <taxon>Rhabditida</taxon>
        <taxon>Tylenchina</taxon>
        <taxon>Tylenchomorpha</taxon>
        <taxon>Tylenchoidea</taxon>
        <taxon>Meloidogynidae</taxon>
        <taxon>Meloidogyninae</taxon>
        <taxon>Meloidogyne</taxon>
        <taxon>Meloidogyne incognita group</taxon>
    </lineage>
</organism>
<dbReference type="WBParaSite" id="scaffold4829_cov211.g8730">
    <property type="protein sequence ID" value="scaffold4829_cov211.g8730"/>
    <property type="gene ID" value="scaffold4829_cov211.g8730"/>
</dbReference>
<sequence length="174" mass="20697">MEYGKTTAASLILKNNLLQQNLKNKIIWRNSVKSDEWSKFSENRLWANKQPTGLWIDLQDLEFDHHSLFTKSESAERELVSAYDAWVEVHQQVLNLIKKWLLLREQKDEEGEEILEETTKREEELKLLFNQIIERQTTLERCRAALERAWANADQTRGRFSMERIKGSMEVFEQ</sequence>
<proteinExistence type="predicted"/>